<gene>
    <name evidence="14" type="ORF">JYZ213_LOCUS1983</name>
</gene>
<keyword evidence="11 13" id="KW-0868">Chloride</keyword>
<keyword evidence="12 13" id="KW-0407">Ion channel</keyword>
<keyword evidence="3 13" id="KW-0813">Transport</keyword>
<keyword evidence="6 13" id="KW-1133">Transmembrane helix</keyword>
<evidence type="ECO:0000256" key="2">
    <source>
        <dbReference type="ARBA" id="ARBA00009849"/>
    </source>
</evidence>
<dbReference type="InterPro" id="IPR006990">
    <property type="entry name" value="Tweety"/>
</dbReference>
<evidence type="ECO:0000256" key="7">
    <source>
        <dbReference type="ARBA" id="ARBA00023065"/>
    </source>
</evidence>
<comment type="subcellular location">
    <subcellularLocation>
        <location evidence="1 13">Cell membrane</location>
        <topology evidence="1 13">Multi-pass membrane protein</topology>
    </subcellularLocation>
</comment>
<comment type="similarity">
    <text evidence="2 13">Belongs to the tweety family.</text>
</comment>
<dbReference type="PANTHER" id="PTHR12424">
    <property type="entry name" value="TWEETY-RELATED"/>
    <property type="match status" value="1"/>
</dbReference>
<evidence type="ECO:0000313" key="15">
    <source>
        <dbReference type="Proteomes" id="UP000663845"/>
    </source>
</evidence>
<protein>
    <recommendedName>
        <fullName evidence="13">Protein tweety homolog</fullName>
    </recommendedName>
</protein>
<evidence type="ECO:0000256" key="10">
    <source>
        <dbReference type="ARBA" id="ARBA00023180"/>
    </source>
</evidence>
<keyword evidence="10" id="KW-0325">Glycoprotein</keyword>
<accession>A0A813P2T7</accession>
<dbReference type="GO" id="GO:0005229">
    <property type="term" value="F:intracellularly calcium-gated chloride channel activity"/>
    <property type="evidence" value="ECO:0007669"/>
    <property type="project" value="TreeGrafter"/>
</dbReference>
<organism evidence="14 15">
    <name type="scientific">Adineta steineri</name>
    <dbReference type="NCBI Taxonomy" id="433720"/>
    <lineage>
        <taxon>Eukaryota</taxon>
        <taxon>Metazoa</taxon>
        <taxon>Spiralia</taxon>
        <taxon>Gnathifera</taxon>
        <taxon>Rotifera</taxon>
        <taxon>Eurotatoria</taxon>
        <taxon>Bdelloidea</taxon>
        <taxon>Adinetida</taxon>
        <taxon>Adinetidae</taxon>
        <taxon>Adineta</taxon>
    </lineage>
</organism>
<evidence type="ECO:0000256" key="11">
    <source>
        <dbReference type="ARBA" id="ARBA00023214"/>
    </source>
</evidence>
<evidence type="ECO:0000256" key="12">
    <source>
        <dbReference type="ARBA" id="ARBA00023303"/>
    </source>
</evidence>
<dbReference type="GO" id="GO:0034707">
    <property type="term" value="C:chloride channel complex"/>
    <property type="evidence" value="ECO:0007669"/>
    <property type="project" value="UniProtKB-UniRule"/>
</dbReference>
<feature type="transmembrane region" description="Helical" evidence="13">
    <location>
        <begin position="88"/>
        <end position="109"/>
    </location>
</feature>
<evidence type="ECO:0000256" key="8">
    <source>
        <dbReference type="ARBA" id="ARBA00023136"/>
    </source>
</evidence>
<feature type="transmembrane region" description="Helical" evidence="13">
    <location>
        <begin position="439"/>
        <end position="461"/>
    </location>
</feature>
<keyword evidence="8 13" id="KW-0472">Membrane</keyword>
<dbReference type="GO" id="GO:0072320">
    <property type="term" value="F:volume-sensitive chloride channel activity"/>
    <property type="evidence" value="ECO:0007669"/>
    <property type="project" value="TreeGrafter"/>
</dbReference>
<sequence>MAINLTCLDTYPSSPLVPILANNSNASIHPSSYNPGTGGLAQIISTSIINSAFSINDVRTTLNTVFDPDSQLWSNISEIPKIKPIPSIIIYTSIILGLIFSLSLNFCVFSCLKSRKQRGKKRGQSKTTQICTCFVIILYLVALGDMIYVAYRVNKSNGSIDTTIKQVNRDIYPKEIRDYFIYIQQQIENLDQYCINPNSILINASKSILVKTFDKILKEKYFIRNITDSLNNITTNIKDLDIIVADYTSISPAANETYEKAKKGYNDMMNSLQTPLQEICNYASQSQTDIDDILLNALNLVHEYLRKIIDTIDKDILPEILPSDNPLFMSIEFEEEIRGYISSIGTVFLILIIFVVLIPVGFLIFLILAHLCRCDRTESSNKTPDDLRMRRLSDVSSMNGNHRHKSHHGYSRQDSYSQDEEFEYTNKNSSCVVPCLMRLAYSIMVIIFIIMVIFSGVYYALDLSIQGACRSVHDDQPFLVSFVTGKYFLDKTKLYFEIILDKIGGTHTSFFNGSDINTTVLNVIDDCHNNVHFTIRMIDNYWSTLDRYINDMMNGLNKKIYEEFIKSTGEIHIPDEIILLNQFINATNIPSITTKVNEINGNLNTIETNLKNISVAEPTLPQTLVNSTIMEFNDYVKQVFELTLDSCPLPLSLIYKTDTLICHELGGSISGLWFSVFFLMFLTIAGLCVFGIKVYKRLN</sequence>
<evidence type="ECO:0000256" key="3">
    <source>
        <dbReference type="ARBA" id="ARBA00022448"/>
    </source>
</evidence>
<evidence type="ECO:0000256" key="4">
    <source>
        <dbReference type="ARBA" id="ARBA00022475"/>
    </source>
</evidence>
<evidence type="ECO:0000256" key="13">
    <source>
        <dbReference type="RuleBase" id="RU361114"/>
    </source>
</evidence>
<name>A0A813P2T7_9BILA</name>
<evidence type="ECO:0000256" key="5">
    <source>
        <dbReference type="ARBA" id="ARBA00022692"/>
    </source>
</evidence>
<evidence type="ECO:0000256" key="6">
    <source>
        <dbReference type="ARBA" id="ARBA00022989"/>
    </source>
</evidence>
<feature type="transmembrane region" description="Helical" evidence="13">
    <location>
        <begin position="130"/>
        <end position="151"/>
    </location>
</feature>
<reference evidence="14" key="1">
    <citation type="submission" date="2021-02" db="EMBL/GenBank/DDBJ databases">
        <authorList>
            <person name="Nowell W R."/>
        </authorList>
    </citation>
    <scope>NUCLEOTIDE SEQUENCE</scope>
</reference>
<dbReference type="GO" id="GO:0005886">
    <property type="term" value="C:plasma membrane"/>
    <property type="evidence" value="ECO:0007669"/>
    <property type="project" value="UniProtKB-SubCell"/>
</dbReference>
<evidence type="ECO:0000256" key="9">
    <source>
        <dbReference type="ARBA" id="ARBA00023173"/>
    </source>
</evidence>
<feature type="transmembrane region" description="Helical" evidence="13">
    <location>
        <begin position="347"/>
        <end position="372"/>
    </location>
</feature>
<evidence type="ECO:0000256" key="1">
    <source>
        <dbReference type="ARBA" id="ARBA00004651"/>
    </source>
</evidence>
<keyword evidence="4" id="KW-1003">Cell membrane</keyword>
<dbReference type="AlphaFoldDB" id="A0A813P2T7"/>
<dbReference type="PANTHER" id="PTHR12424:SF8">
    <property type="entry name" value="PROTEIN TWEETY"/>
    <property type="match status" value="1"/>
</dbReference>
<keyword evidence="5 13" id="KW-0812">Transmembrane</keyword>
<evidence type="ECO:0000313" key="14">
    <source>
        <dbReference type="EMBL" id="CAF0742694.1"/>
    </source>
</evidence>
<comment type="caution">
    <text evidence="14">The sequence shown here is derived from an EMBL/GenBank/DDBJ whole genome shotgun (WGS) entry which is preliminary data.</text>
</comment>
<proteinExistence type="inferred from homology"/>
<dbReference type="EMBL" id="CAJNOG010000009">
    <property type="protein sequence ID" value="CAF0742694.1"/>
    <property type="molecule type" value="Genomic_DNA"/>
</dbReference>
<dbReference type="Proteomes" id="UP000663845">
    <property type="component" value="Unassembled WGS sequence"/>
</dbReference>
<feature type="transmembrane region" description="Helical" evidence="13">
    <location>
        <begin position="672"/>
        <end position="695"/>
    </location>
</feature>
<keyword evidence="7 13" id="KW-0406">Ion transport</keyword>
<comment type="function">
    <text evidence="13">Probable chloride channel.</text>
</comment>
<keyword evidence="9 13" id="KW-0869">Chloride channel</keyword>